<comment type="caution">
    <text evidence="1">The sequence shown here is derived from an EMBL/GenBank/DDBJ whole genome shotgun (WGS) entry which is preliminary data.</text>
</comment>
<accession>A0AAV9B553</accession>
<sequence>MEQNERDLVLDAGVLPAVDSIVRDARAPVRVREACAEAVAALVRFNKDVFLVPPMGPTARTLVSMASVRF</sequence>
<proteinExistence type="predicted"/>
<protein>
    <submittedName>
        <fullName evidence="1">Uncharacterized protein</fullName>
    </submittedName>
</protein>
<dbReference type="Proteomes" id="UP001179952">
    <property type="component" value="Unassembled WGS sequence"/>
</dbReference>
<keyword evidence="2" id="KW-1185">Reference proteome</keyword>
<reference evidence="1" key="1">
    <citation type="journal article" date="2023" name="Nat. Commun.">
        <title>Diploid and tetraploid genomes of Acorus and the evolution of monocots.</title>
        <authorList>
            <person name="Ma L."/>
            <person name="Liu K.W."/>
            <person name="Li Z."/>
            <person name="Hsiao Y.Y."/>
            <person name="Qi Y."/>
            <person name="Fu T."/>
            <person name="Tang G.D."/>
            <person name="Zhang D."/>
            <person name="Sun W.H."/>
            <person name="Liu D.K."/>
            <person name="Li Y."/>
            <person name="Chen G.Z."/>
            <person name="Liu X.D."/>
            <person name="Liao X.Y."/>
            <person name="Jiang Y.T."/>
            <person name="Yu X."/>
            <person name="Hao Y."/>
            <person name="Huang J."/>
            <person name="Zhao X.W."/>
            <person name="Ke S."/>
            <person name="Chen Y.Y."/>
            <person name="Wu W.L."/>
            <person name="Hsu J.L."/>
            <person name="Lin Y.F."/>
            <person name="Huang M.D."/>
            <person name="Li C.Y."/>
            <person name="Huang L."/>
            <person name="Wang Z.W."/>
            <person name="Zhao X."/>
            <person name="Zhong W.Y."/>
            <person name="Peng D.H."/>
            <person name="Ahmad S."/>
            <person name="Lan S."/>
            <person name="Zhang J.S."/>
            <person name="Tsai W.C."/>
            <person name="Van de Peer Y."/>
            <person name="Liu Z.J."/>
        </authorList>
    </citation>
    <scope>NUCLEOTIDE SEQUENCE</scope>
    <source>
        <strain evidence="1">SCP</strain>
    </source>
</reference>
<dbReference type="EMBL" id="JAUJYN010000005">
    <property type="protein sequence ID" value="KAK1271449.1"/>
    <property type="molecule type" value="Genomic_DNA"/>
</dbReference>
<gene>
    <name evidence="1" type="ORF">QJS04_geneDACA014076</name>
</gene>
<name>A0AAV9B553_ACOGR</name>
<dbReference type="PANTHER" id="PTHR35834:SF2">
    <property type="entry name" value="ATAXIN-10 DOMAIN-CONTAINING PROTEIN"/>
    <property type="match status" value="1"/>
</dbReference>
<evidence type="ECO:0000313" key="1">
    <source>
        <dbReference type="EMBL" id="KAK1271449.1"/>
    </source>
</evidence>
<dbReference type="PANTHER" id="PTHR35834">
    <property type="entry name" value="ARMADILLO-TYPE FOLD PROTEIN-RELATED"/>
    <property type="match status" value="1"/>
</dbReference>
<evidence type="ECO:0000313" key="2">
    <source>
        <dbReference type="Proteomes" id="UP001179952"/>
    </source>
</evidence>
<reference evidence="1" key="2">
    <citation type="submission" date="2023-06" db="EMBL/GenBank/DDBJ databases">
        <authorList>
            <person name="Ma L."/>
            <person name="Liu K.-W."/>
            <person name="Li Z."/>
            <person name="Hsiao Y.-Y."/>
            <person name="Qi Y."/>
            <person name="Fu T."/>
            <person name="Tang G."/>
            <person name="Zhang D."/>
            <person name="Sun W.-H."/>
            <person name="Liu D.-K."/>
            <person name="Li Y."/>
            <person name="Chen G.-Z."/>
            <person name="Liu X.-D."/>
            <person name="Liao X.-Y."/>
            <person name="Jiang Y.-T."/>
            <person name="Yu X."/>
            <person name="Hao Y."/>
            <person name="Huang J."/>
            <person name="Zhao X.-W."/>
            <person name="Ke S."/>
            <person name="Chen Y.-Y."/>
            <person name="Wu W.-L."/>
            <person name="Hsu J.-L."/>
            <person name="Lin Y.-F."/>
            <person name="Huang M.-D."/>
            <person name="Li C.-Y."/>
            <person name="Huang L."/>
            <person name="Wang Z.-W."/>
            <person name="Zhao X."/>
            <person name="Zhong W.-Y."/>
            <person name="Peng D.-H."/>
            <person name="Ahmad S."/>
            <person name="Lan S."/>
            <person name="Zhang J.-S."/>
            <person name="Tsai W.-C."/>
            <person name="Van De Peer Y."/>
            <person name="Liu Z.-J."/>
        </authorList>
    </citation>
    <scope>NUCLEOTIDE SEQUENCE</scope>
    <source>
        <strain evidence="1">SCP</strain>
        <tissue evidence="1">Leaves</tissue>
    </source>
</reference>
<dbReference type="AlphaFoldDB" id="A0AAV9B553"/>
<organism evidence="1 2">
    <name type="scientific">Acorus gramineus</name>
    <name type="common">Dwarf sweet flag</name>
    <dbReference type="NCBI Taxonomy" id="55184"/>
    <lineage>
        <taxon>Eukaryota</taxon>
        <taxon>Viridiplantae</taxon>
        <taxon>Streptophyta</taxon>
        <taxon>Embryophyta</taxon>
        <taxon>Tracheophyta</taxon>
        <taxon>Spermatophyta</taxon>
        <taxon>Magnoliopsida</taxon>
        <taxon>Liliopsida</taxon>
        <taxon>Acoraceae</taxon>
        <taxon>Acorus</taxon>
    </lineage>
</organism>